<sequence>MLYLERAQHRMKPRRLLLSVDLLPTISETQEDSSQVRCLGHPSQSLEDYFDSIKELAQPALLPACGPLRVQRPQRSRLSSVPLGKCSSPATLPCGAAGTCKPCVPVSLDNVTLRFAAGRDCASRDPLDWLFAQTQYGDSSLTGNISAALCLL</sequence>
<dbReference type="Proteomes" id="UP001046870">
    <property type="component" value="Chromosome 1"/>
</dbReference>
<dbReference type="OrthoDB" id="8916819at2759"/>
<dbReference type="InterPro" id="IPR020133">
    <property type="entry name" value="DEPP"/>
</dbReference>
<dbReference type="PANTHER" id="PTHR15426:SF6">
    <property type="entry name" value="PROTEIN DEPP1"/>
    <property type="match status" value="1"/>
</dbReference>
<dbReference type="PANTHER" id="PTHR15426">
    <property type="entry name" value="PROTEIN DEPP1"/>
    <property type="match status" value="1"/>
</dbReference>
<accession>A0A9D3QHE6</accession>
<dbReference type="GO" id="GO:0010506">
    <property type="term" value="P:regulation of autophagy"/>
    <property type="evidence" value="ECO:0007669"/>
    <property type="project" value="TreeGrafter"/>
</dbReference>
<gene>
    <name evidence="1" type="ORF">MATL_G00018440</name>
</gene>
<comment type="caution">
    <text evidence="1">The sequence shown here is derived from an EMBL/GenBank/DDBJ whole genome shotgun (WGS) entry which is preliminary data.</text>
</comment>
<evidence type="ECO:0000313" key="1">
    <source>
        <dbReference type="EMBL" id="KAG7492793.1"/>
    </source>
</evidence>
<keyword evidence="2" id="KW-1185">Reference proteome</keyword>
<dbReference type="Pfam" id="PF15343">
    <property type="entry name" value="DEPP"/>
    <property type="match status" value="1"/>
</dbReference>
<protein>
    <submittedName>
        <fullName evidence="1">Uncharacterized protein</fullName>
    </submittedName>
</protein>
<organism evidence="1 2">
    <name type="scientific">Megalops atlanticus</name>
    <name type="common">Tarpon</name>
    <name type="synonym">Clupea gigantea</name>
    <dbReference type="NCBI Taxonomy" id="7932"/>
    <lineage>
        <taxon>Eukaryota</taxon>
        <taxon>Metazoa</taxon>
        <taxon>Chordata</taxon>
        <taxon>Craniata</taxon>
        <taxon>Vertebrata</taxon>
        <taxon>Euteleostomi</taxon>
        <taxon>Actinopterygii</taxon>
        <taxon>Neopterygii</taxon>
        <taxon>Teleostei</taxon>
        <taxon>Elopiformes</taxon>
        <taxon>Megalopidae</taxon>
        <taxon>Megalops</taxon>
    </lineage>
</organism>
<dbReference type="GO" id="GO:0005739">
    <property type="term" value="C:mitochondrion"/>
    <property type="evidence" value="ECO:0007669"/>
    <property type="project" value="TreeGrafter"/>
</dbReference>
<evidence type="ECO:0000313" key="2">
    <source>
        <dbReference type="Proteomes" id="UP001046870"/>
    </source>
</evidence>
<dbReference type="AlphaFoldDB" id="A0A9D3QHE6"/>
<name>A0A9D3QHE6_MEGAT</name>
<proteinExistence type="predicted"/>
<dbReference type="EMBL" id="JAFDVH010000001">
    <property type="protein sequence ID" value="KAG7492793.1"/>
    <property type="molecule type" value="Genomic_DNA"/>
</dbReference>
<reference evidence="1" key="1">
    <citation type="submission" date="2021-01" db="EMBL/GenBank/DDBJ databases">
        <authorList>
            <person name="Zahm M."/>
            <person name="Roques C."/>
            <person name="Cabau C."/>
            <person name="Klopp C."/>
            <person name="Donnadieu C."/>
            <person name="Jouanno E."/>
            <person name="Lampietro C."/>
            <person name="Louis A."/>
            <person name="Herpin A."/>
            <person name="Echchiki A."/>
            <person name="Berthelot C."/>
            <person name="Parey E."/>
            <person name="Roest-Crollius H."/>
            <person name="Braasch I."/>
            <person name="Postlethwait J."/>
            <person name="Bobe J."/>
            <person name="Montfort J."/>
            <person name="Bouchez O."/>
            <person name="Begum T."/>
            <person name="Mejri S."/>
            <person name="Adams A."/>
            <person name="Chen W.-J."/>
            <person name="Guiguen Y."/>
        </authorList>
    </citation>
    <scope>NUCLEOTIDE SEQUENCE</scope>
    <source>
        <strain evidence="1">YG-15Mar2019-1</strain>
        <tissue evidence="1">Brain</tissue>
    </source>
</reference>